<keyword evidence="6" id="KW-0813">Transport</keyword>
<dbReference type="RefSeq" id="XP_009022083.1">
    <property type="nucleotide sequence ID" value="XM_009023835.1"/>
</dbReference>
<evidence type="ECO:0000256" key="5">
    <source>
        <dbReference type="ARBA" id="ARBA00023136"/>
    </source>
</evidence>
<dbReference type="KEGG" id="hro:HELRODRAFT_176474"/>
<dbReference type="EnsemblMetazoa" id="HelroT176474">
    <property type="protein sequence ID" value="HelroP176474"/>
    <property type="gene ID" value="HelroG176474"/>
</dbReference>
<sequence length="122" mass="13239">MGNMCDEVKTAMFWKAQLAEFLGTAILVFVGCASCLGDEWSRVASPRLVEISLAFGLAVATSVWIFGHVSGGHINPAVTCAFLIARRISILKGLFYILFQCLGAMTGAGFLYEETNCHQKEV</sequence>
<dbReference type="AlphaFoldDB" id="T1FAJ6"/>
<protein>
    <recommendedName>
        <fullName evidence="11">Aquaporin</fullName>
    </recommendedName>
</protein>
<dbReference type="eggNOG" id="KOG0223">
    <property type="taxonomic scope" value="Eukaryota"/>
</dbReference>
<dbReference type="InParanoid" id="T1FAJ6"/>
<keyword evidence="4 7" id="KW-1133">Transmembrane helix</keyword>
<dbReference type="GeneID" id="20205845"/>
<dbReference type="Pfam" id="PF00230">
    <property type="entry name" value="MIP"/>
    <property type="match status" value="1"/>
</dbReference>
<dbReference type="GO" id="GO:0005886">
    <property type="term" value="C:plasma membrane"/>
    <property type="evidence" value="ECO:0000318"/>
    <property type="project" value="GO_Central"/>
</dbReference>
<keyword evidence="10" id="KW-1185">Reference proteome</keyword>
<dbReference type="GO" id="GO:0015250">
    <property type="term" value="F:water channel activity"/>
    <property type="evidence" value="ECO:0000318"/>
    <property type="project" value="GO_Central"/>
</dbReference>
<evidence type="ECO:0008006" key="11">
    <source>
        <dbReference type="Google" id="ProtNLM"/>
    </source>
</evidence>
<dbReference type="Proteomes" id="UP000015101">
    <property type="component" value="Unassembled WGS sequence"/>
</dbReference>
<dbReference type="EMBL" id="AMQM01005684">
    <property type="status" value="NOT_ANNOTATED_CDS"/>
    <property type="molecule type" value="Genomic_DNA"/>
</dbReference>
<evidence type="ECO:0000256" key="3">
    <source>
        <dbReference type="ARBA" id="ARBA00022692"/>
    </source>
</evidence>
<keyword evidence="5 7" id="KW-0472">Membrane</keyword>
<dbReference type="EMBL" id="KB097070">
    <property type="protein sequence ID" value="ESN99714.1"/>
    <property type="molecule type" value="Genomic_DNA"/>
</dbReference>
<dbReference type="EMBL" id="AMQM01005683">
    <property type="status" value="NOT_ANNOTATED_CDS"/>
    <property type="molecule type" value="Genomic_DNA"/>
</dbReference>
<keyword evidence="3 6" id="KW-0812">Transmembrane</keyword>
<dbReference type="Gene3D" id="1.20.1080.10">
    <property type="entry name" value="Glycerol uptake facilitator protein"/>
    <property type="match status" value="1"/>
</dbReference>
<comment type="subcellular location">
    <subcellularLocation>
        <location evidence="1">Membrane</location>
        <topology evidence="1">Multi-pass membrane protein</topology>
    </subcellularLocation>
</comment>
<feature type="transmembrane region" description="Helical" evidence="7">
    <location>
        <begin position="93"/>
        <end position="112"/>
    </location>
</feature>
<feature type="transmembrane region" description="Helical" evidence="7">
    <location>
        <begin position="12"/>
        <end position="36"/>
    </location>
</feature>
<dbReference type="FunFam" id="1.20.1080.10:FF:000092">
    <property type="entry name" value="Aquaporin-2, putative"/>
    <property type="match status" value="1"/>
</dbReference>
<comment type="similarity">
    <text evidence="2 6">Belongs to the MIP/aquaporin (TC 1.A.8) family.</text>
</comment>
<name>T1FAJ6_HELRO</name>
<evidence type="ECO:0000313" key="9">
    <source>
        <dbReference type="EnsemblMetazoa" id="HelroP176474"/>
    </source>
</evidence>
<dbReference type="InterPro" id="IPR000425">
    <property type="entry name" value="MIP"/>
</dbReference>
<evidence type="ECO:0000256" key="6">
    <source>
        <dbReference type="RuleBase" id="RU000477"/>
    </source>
</evidence>
<dbReference type="HOGENOM" id="CLU_164261_0_0_1"/>
<dbReference type="PANTHER" id="PTHR19139">
    <property type="entry name" value="AQUAPORIN TRANSPORTER"/>
    <property type="match status" value="1"/>
</dbReference>
<dbReference type="OrthoDB" id="3222at2759"/>
<evidence type="ECO:0000256" key="2">
    <source>
        <dbReference type="ARBA" id="ARBA00006175"/>
    </source>
</evidence>
<dbReference type="CTD" id="20205845"/>
<proteinExistence type="inferred from homology"/>
<evidence type="ECO:0000313" key="10">
    <source>
        <dbReference type="Proteomes" id="UP000015101"/>
    </source>
</evidence>
<reference evidence="9" key="3">
    <citation type="submission" date="2015-06" db="UniProtKB">
        <authorList>
            <consortium name="EnsemblMetazoa"/>
        </authorList>
    </citation>
    <scope>IDENTIFICATION</scope>
</reference>
<reference evidence="10" key="1">
    <citation type="submission" date="2012-12" db="EMBL/GenBank/DDBJ databases">
        <authorList>
            <person name="Hellsten U."/>
            <person name="Grimwood J."/>
            <person name="Chapman J.A."/>
            <person name="Shapiro H."/>
            <person name="Aerts A."/>
            <person name="Otillar R.P."/>
            <person name="Terry A.Y."/>
            <person name="Boore J.L."/>
            <person name="Simakov O."/>
            <person name="Marletaz F."/>
            <person name="Cho S.-J."/>
            <person name="Edsinger-Gonzales E."/>
            <person name="Havlak P."/>
            <person name="Kuo D.-H."/>
            <person name="Larsson T."/>
            <person name="Lv J."/>
            <person name="Arendt D."/>
            <person name="Savage R."/>
            <person name="Osoegawa K."/>
            <person name="de Jong P."/>
            <person name="Lindberg D.R."/>
            <person name="Seaver E.C."/>
            <person name="Weisblat D.A."/>
            <person name="Putnam N.H."/>
            <person name="Grigoriev I.V."/>
            <person name="Rokhsar D.S."/>
        </authorList>
    </citation>
    <scope>NUCLEOTIDE SEQUENCE</scope>
</reference>
<organism evidence="9 10">
    <name type="scientific">Helobdella robusta</name>
    <name type="common">Californian leech</name>
    <dbReference type="NCBI Taxonomy" id="6412"/>
    <lineage>
        <taxon>Eukaryota</taxon>
        <taxon>Metazoa</taxon>
        <taxon>Spiralia</taxon>
        <taxon>Lophotrochozoa</taxon>
        <taxon>Annelida</taxon>
        <taxon>Clitellata</taxon>
        <taxon>Hirudinea</taxon>
        <taxon>Rhynchobdellida</taxon>
        <taxon>Glossiphoniidae</taxon>
        <taxon>Helobdella</taxon>
    </lineage>
</organism>
<feature type="transmembrane region" description="Helical" evidence="7">
    <location>
        <begin position="48"/>
        <end position="67"/>
    </location>
</feature>
<evidence type="ECO:0000313" key="8">
    <source>
        <dbReference type="EMBL" id="ESN99714.1"/>
    </source>
</evidence>
<dbReference type="PRINTS" id="PR00783">
    <property type="entry name" value="MINTRINSICP"/>
</dbReference>
<dbReference type="STRING" id="6412.T1FAJ6"/>
<dbReference type="GO" id="GO:0006833">
    <property type="term" value="P:water transport"/>
    <property type="evidence" value="ECO:0000318"/>
    <property type="project" value="GO_Central"/>
</dbReference>
<evidence type="ECO:0000256" key="4">
    <source>
        <dbReference type="ARBA" id="ARBA00022989"/>
    </source>
</evidence>
<accession>T1FAJ6</accession>
<dbReference type="PANTHER" id="PTHR19139:SF199">
    <property type="entry name" value="MIP17260P"/>
    <property type="match status" value="1"/>
</dbReference>
<evidence type="ECO:0000256" key="7">
    <source>
        <dbReference type="SAM" id="Phobius"/>
    </source>
</evidence>
<dbReference type="InterPro" id="IPR034294">
    <property type="entry name" value="Aquaporin_transptr"/>
</dbReference>
<dbReference type="OMA" id="ITCECLA"/>
<dbReference type="SUPFAM" id="SSF81338">
    <property type="entry name" value="Aquaporin-like"/>
    <property type="match status" value="1"/>
</dbReference>
<evidence type="ECO:0000256" key="1">
    <source>
        <dbReference type="ARBA" id="ARBA00004141"/>
    </source>
</evidence>
<dbReference type="InterPro" id="IPR023271">
    <property type="entry name" value="Aquaporin-like"/>
</dbReference>
<gene>
    <name evidence="9" type="primary">20205845</name>
    <name evidence="8" type="ORF">HELRODRAFT_176474</name>
</gene>
<reference evidence="8 10" key="2">
    <citation type="journal article" date="2013" name="Nature">
        <title>Insights into bilaterian evolution from three spiralian genomes.</title>
        <authorList>
            <person name="Simakov O."/>
            <person name="Marletaz F."/>
            <person name="Cho S.J."/>
            <person name="Edsinger-Gonzales E."/>
            <person name="Havlak P."/>
            <person name="Hellsten U."/>
            <person name="Kuo D.H."/>
            <person name="Larsson T."/>
            <person name="Lv J."/>
            <person name="Arendt D."/>
            <person name="Savage R."/>
            <person name="Osoegawa K."/>
            <person name="de Jong P."/>
            <person name="Grimwood J."/>
            <person name="Chapman J.A."/>
            <person name="Shapiro H."/>
            <person name="Aerts A."/>
            <person name="Otillar R.P."/>
            <person name="Terry A.Y."/>
            <person name="Boore J.L."/>
            <person name="Grigoriev I.V."/>
            <person name="Lindberg D.R."/>
            <person name="Seaver E.C."/>
            <person name="Weisblat D.A."/>
            <person name="Putnam N.H."/>
            <person name="Rokhsar D.S."/>
        </authorList>
    </citation>
    <scope>NUCLEOTIDE SEQUENCE</scope>
</reference>